<dbReference type="GO" id="GO:0015914">
    <property type="term" value="P:phospholipid transport"/>
    <property type="evidence" value="ECO:0007669"/>
    <property type="project" value="TreeGrafter"/>
</dbReference>
<sequence>MSFTLGLIVGQLSVIALLMLIIKYFIFSDVDVAIEKRRRKKMKGELRAEGEEGEEDTKGSTEKEESVEWMNLLLKSLYAVYRQHFNKVGKEKIEEMLNRRRGGVMDRIIVNDVGIGDKYPNFSNARYTQGKCYLDFDYNDELELDVTTKLMINYPKPRFGSIPVDVVIRLIRFSGSVWVEVDGGEMTVGLSSNYNLNIKCQSYVGSRAKLKDVPKIEELIYNNLDNILTNKLSEYKFKIVDHPPSPAITECLMSQSQQLPTLEPKAYSSLAINQKNIVELSGDKDLYLFKLDNISHHQPSEQTQKKEPSKSELVARRYMTDSTTPSSSRMSRMSSVPSVSSVSMSTLSTLSRDRDTRNHAHAHSPTNRQPLACIGCRKQKLKCLGGKPCQRCDKRGKDCVYDTQVRRRGPDRIAGGRLKPGS</sequence>
<evidence type="ECO:0000259" key="11">
    <source>
        <dbReference type="PROSITE" id="PS50048"/>
    </source>
</evidence>
<evidence type="ECO:0000256" key="1">
    <source>
        <dbReference type="ARBA" id="ARBA00004586"/>
    </source>
</evidence>
<dbReference type="PROSITE" id="PS00463">
    <property type="entry name" value="ZN2_CY6_FUNGAL_1"/>
    <property type="match status" value="1"/>
</dbReference>
<feature type="domain" description="Zn(2)-C6 fungal-type" evidence="11">
    <location>
        <begin position="372"/>
        <end position="401"/>
    </location>
</feature>
<keyword evidence="5 10" id="KW-1133">Transmembrane helix</keyword>
<dbReference type="Pfam" id="PF10296">
    <property type="entry name" value="MMM1"/>
    <property type="match status" value="2"/>
</dbReference>
<dbReference type="GO" id="GO:0000981">
    <property type="term" value="F:DNA-binding transcription factor activity, RNA polymerase II-specific"/>
    <property type="evidence" value="ECO:0007669"/>
    <property type="project" value="InterPro"/>
</dbReference>
<dbReference type="SMART" id="SM00066">
    <property type="entry name" value="GAL4"/>
    <property type="match status" value="1"/>
</dbReference>
<organism evidence="13 14">
    <name type="scientific">Wallemia ichthyophaga</name>
    <dbReference type="NCBI Taxonomy" id="245174"/>
    <lineage>
        <taxon>Eukaryota</taxon>
        <taxon>Fungi</taxon>
        <taxon>Dikarya</taxon>
        <taxon>Basidiomycota</taxon>
        <taxon>Wallemiomycotina</taxon>
        <taxon>Wallemiomycetes</taxon>
        <taxon>Wallemiales</taxon>
        <taxon>Wallemiaceae</taxon>
        <taxon>Wallemia</taxon>
    </lineage>
</organism>
<comment type="caution">
    <text evidence="13">The sequence shown here is derived from an EMBL/GenBank/DDBJ whole genome shotgun (WGS) entry which is preliminary data.</text>
</comment>
<evidence type="ECO:0000256" key="2">
    <source>
        <dbReference type="ARBA" id="ARBA00022448"/>
    </source>
</evidence>
<evidence type="ECO:0000256" key="8">
    <source>
        <dbReference type="ARBA" id="ARBA00023136"/>
    </source>
</evidence>
<dbReference type="InterPro" id="IPR001138">
    <property type="entry name" value="Zn2Cys6_DnaBD"/>
</dbReference>
<evidence type="ECO:0000256" key="3">
    <source>
        <dbReference type="ARBA" id="ARBA00022692"/>
    </source>
</evidence>
<dbReference type="Proteomes" id="UP000306954">
    <property type="component" value="Unassembled WGS sequence"/>
</dbReference>
<evidence type="ECO:0000256" key="7">
    <source>
        <dbReference type="ARBA" id="ARBA00023121"/>
    </source>
</evidence>
<proteinExistence type="predicted"/>
<evidence type="ECO:0000256" key="6">
    <source>
        <dbReference type="ARBA" id="ARBA00023055"/>
    </source>
</evidence>
<protein>
    <recommendedName>
        <fullName evidence="15">Zn(2)-C6 fungal-type domain-containing protein</fullName>
    </recommendedName>
</protein>
<gene>
    <name evidence="13" type="ORF">E3P90_03911</name>
</gene>
<evidence type="ECO:0000313" key="14">
    <source>
        <dbReference type="Proteomes" id="UP000306954"/>
    </source>
</evidence>
<keyword evidence="7" id="KW-0446">Lipid-binding</keyword>
<dbReference type="GO" id="GO:0005789">
    <property type="term" value="C:endoplasmic reticulum membrane"/>
    <property type="evidence" value="ECO:0007669"/>
    <property type="project" value="UniProtKB-SubCell"/>
</dbReference>
<evidence type="ECO:0000259" key="12">
    <source>
        <dbReference type="PROSITE" id="PS51847"/>
    </source>
</evidence>
<dbReference type="EMBL" id="SPOF01000076">
    <property type="protein sequence ID" value="TIB07789.1"/>
    <property type="molecule type" value="Genomic_DNA"/>
</dbReference>
<feature type="transmembrane region" description="Helical" evidence="10">
    <location>
        <begin position="12"/>
        <end position="34"/>
    </location>
</feature>
<feature type="compositionally biased region" description="Low complexity" evidence="9">
    <location>
        <begin position="322"/>
        <end position="350"/>
    </location>
</feature>
<accession>A0A4T0GYT2</accession>
<evidence type="ECO:0000313" key="13">
    <source>
        <dbReference type="EMBL" id="TIB07789.1"/>
    </source>
</evidence>
<feature type="region of interest" description="Disordered" evidence="9">
    <location>
        <begin position="297"/>
        <end position="369"/>
    </location>
</feature>
<dbReference type="GO" id="GO:1990456">
    <property type="term" value="P:mitochondrion-endoplasmic reticulum membrane tethering"/>
    <property type="evidence" value="ECO:0007669"/>
    <property type="project" value="TreeGrafter"/>
</dbReference>
<feature type="domain" description="SMP-LTD" evidence="12">
    <location>
        <begin position="63"/>
        <end position="243"/>
    </location>
</feature>
<feature type="region of interest" description="Disordered" evidence="9">
    <location>
        <begin position="43"/>
        <end position="63"/>
    </location>
</feature>
<dbReference type="InterPro" id="IPR019411">
    <property type="entry name" value="MMM1_dom"/>
</dbReference>
<dbReference type="PROSITE" id="PS50048">
    <property type="entry name" value="ZN2_CY6_FUNGAL_2"/>
    <property type="match status" value="1"/>
</dbReference>
<comment type="subcellular location">
    <subcellularLocation>
        <location evidence="1">Endoplasmic reticulum membrane</location>
    </subcellularLocation>
</comment>
<evidence type="ECO:0000256" key="5">
    <source>
        <dbReference type="ARBA" id="ARBA00022989"/>
    </source>
</evidence>
<dbReference type="GO" id="GO:0032865">
    <property type="term" value="C:ERMES complex"/>
    <property type="evidence" value="ECO:0007669"/>
    <property type="project" value="TreeGrafter"/>
</dbReference>
<dbReference type="PANTHER" id="PTHR13466">
    <property type="entry name" value="TEX2 PROTEIN-RELATED"/>
    <property type="match status" value="1"/>
</dbReference>
<dbReference type="Pfam" id="PF00172">
    <property type="entry name" value="Zn_clus"/>
    <property type="match status" value="1"/>
</dbReference>
<evidence type="ECO:0000256" key="9">
    <source>
        <dbReference type="SAM" id="MobiDB-lite"/>
    </source>
</evidence>
<dbReference type="GO" id="GO:0008270">
    <property type="term" value="F:zinc ion binding"/>
    <property type="evidence" value="ECO:0007669"/>
    <property type="project" value="InterPro"/>
</dbReference>
<dbReference type="InterPro" id="IPR036864">
    <property type="entry name" value="Zn2-C6_fun-type_DNA-bd_sf"/>
</dbReference>
<dbReference type="Gene3D" id="4.10.240.10">
    <property type="entry name" value="Zn(2)-C6 fungal-type DNA-binding domain"/>
    <property type="match status" value="1"/>
</dbReference>
<evidence type="ECO:0008006" key="15">
    <source>
        <dbReference type="Google" id="ProtNLM"/>
    </source>
</evidence>
<dbReference type="CDD" id="cd21671">
    <property type="entry name" value="SMP_Mmm1"/>
    <property type="match status" value="1"/>
</dbReference>
<keyword evidence="6" id="KW-0445">Lipid transport</keyword>
<keyword evidence="8 10" id="KW-0472">Membrane</keyword>
<feature type="compositionally biased region" description="Basic and acidic residues" evidence="9">
    <location>
        <begin position="297"/>
        <end position="319"/>
    </location>
</feature>
<evidence type="ECO:0000256" key="4">
    <source>
        <dbReference type="ARBA" id="ARBA00022824"/>
    </source>
</evidence>
<evidence type="ECO:0000256" key="10">
    <source>
        <dbReference type="SAM" id="Phobius"/>
    </source>
</evidence>
<reference evidence="13 14" key="1">
    <citation type="submission" date="2019-03" db="EMBL/GenBank/DDBJ databases">
        <title>Sequencing 23 genomes of Wallemia ichthyophaga.</title>
        <authorList>
            <person name="Gostincar C."/>
        </authorList>
    </citation>
    <scope>NUCLEOTIDE SEQUENCE [LARGE SCALE GENOMIC DNA]</scope>
    <source>
        <strain evidence="13 14">EXF-8621</strain>
    </source>
</reference>
<dbReference type="PANTHER" id="PTHR13466:SF0">
    <property type="entry name" value="SMP-LTD DOMAIN-CONTAINING PROTEIN"/>
    <property type="match status" value="1"/>
</dbReference>
<dbReference type="AlphaFoldDB" id="A0A4T0GYT2"/>
<dbReference type="GO" id="GO:0008289">
    <property type="term" value="F:lipid binding"/>
    <property type="evidence" value="ECO:0007669"/>
    <property type="project" value="UniProtKB-KW"/>
</dbReference>
<dbReference type="SUPFAM" id="SSF57701">
    <property type="entry name" value="Zn2/Cys6 DNA-binding domain"/>
    <property type="match status" value="1"/>
</dbReference>
<dbReference type="InterPro" id="IPR031468">
    <property type="entry name" value="SMP_LBD"/>
</dbReference>
<dbReference type="PROSITE" id="PS51847">
    <property type="entry name" value="SMP"/>
    <property type="match status" value="1"/>
</dbReference>
<name>A0A4T0GYT2_WALIC</name>
<keyword evidence="2" id="KW-0813">Transport</keyword>
<keyword evidence="4" id="KW-0256">Endoplasmic reticulum</keyword>
<keyword evidence="3 10" id="KW-0812">Transmembrane</keyword>
<dbReference type="CDD" id="cd00067">
    <property type="entry name" value="GAL4"/>
    <property type="match status" value="1"/>
</dbReference>